<dbReference type="EMBL" id="JACAZE010000010">
    <property type="protein sequence ID" value="KAF7305641.1"/>
    <property type="molecule type" value="Genomic_DNA"/>
</dbReference>
<evidence type="ECO:0000313" key="3">
    <source>
        <dbReference type="EMBL" id="KAF7305641.1"/>
    </source>
</evidence>
<gene>
    <name evidence="3" type="ORF">HMN09_00817700</name>
</gene>
<evidence type="ECO:0000313" key="4">
    <source>
        <dbReference type="Proteomes" id="UP000613580"/>
    </source>
</evidence>
<sequence>MQIFPHGYKRCCNRRAVAASRELATKYQKMFNILHLQAVVIAMIVASPFVHAQLNLTCGGVPYNHTEASCFDDTTLCPFEDGLRFLPCAGICYNPELKACTNNTILGFEGEHPEFYICGPTALYDPALYSCFDGNLLCPKTETVPSLPCGEACYDPSEYICNGSTLILNPGPPDCFPLNAVHIWCDWENCFTLDCCPGLSSGLYGDTCQPE</sequence>
<feature type="domain" description="Endo-1,3(4)-beta-glucanase 1 carbohydrate binding" evidence="2">
    <location>
        <begin position="118"/>
        <end position="166"/>
    </location>
</feature>
<keyword evidence="1" id="KW-0812">Transmembrane</keyword>
<comment type="caution">
    <text evidence="3">The sequence shown here is derived from an EMBL/GenBank/DDBJ whole genome shotgun (WGS) entry which is preliminary data.</text>
</comment>
<organism evidence="3 4">
    <name type="scientific">Mycena chlorophos</name>
    <name type="common">Agaric fungus</name>
    <name type="synonym">Agaricus chlorophos</name>
    <dbReference type="NCBI Taxonomy" id="658473"/>
    <lineage>
        <taxon>Eukaryota</taxon>
        <taxon>Fungi</taxon>
        <taxon>Dikarya</taxon>
        <taxon>Basidiomycota</taxon>
        <taxon>Agaricomycotina</taxon>
        <taxon>Agaricomycetes</taxon>
        <taxon>Agaricomycetidae</taxon>
        <taxon>Agaricales</taxon>
        <taxon>Marasmiineae</taxon>
        <taxon>Mycenaceae</taxon>
        <taxon>Mycena</taxon>
    </lineage>
</organism>
<dbReference type="GO" id="GO:0030246">
    <property type="term" value="F:carbohydrate binding"/>
    <property type="evidence" value="ECO:0007669"/>
    <property type="project" value="InterPro"/>
</dbReference>
<evidence type="ECO:0000256" key="1">
    <source>
        <dbReference type="SAM" id="Phobius"/>
    </source>
</evidence>
<dbReference type="Proteomes" id="UP000613580">
    <property type="component" value="Unassembled WGS sequence"/>
</dbReference>
<evidence type="ECO:0000259" key="2">
    <source>
        <dbReference type="Pfam" id="PF10645"/>
    </source>
</evidence>
<dbReference type="Pfam" id="PF10645">
    <property type="entry name" value="Carb_bind"/>
    <property type="match status" value="2"/>
</dbReference>
<protein>
    <recommendedName>
        <fullName evidence="2">Endo-1,3(4)-beta-glucanase 1 carbohydrate binding domain-containing protein</fullName>
    </recommendedName>
</protein>
<keyword evidence="1" id="KW-0472">Membrane</keyword>
<proteinExistence type="predicted"/>
<feature type="domain" description="Endo-1,3(4)-beta-glucanase 1 carbohydrate binding" evidence="2">
    <location>
        <begin position="57"/>
        <end position="104"/>
    </location>
</feature>
<keyword evidence="4" id="KW-1185">Reference proteome</keyword>
<keyword evidence="1" id="KW-1133">Transmembrane helix</keyword>
<accession>A0A8H6W7C4</accession>
<name>A0A8H6W7C4_MYCCL</name>
<reference evidence="3" key="1">
    <citation type="submission" date="2020-05" db="EMBL/GenBank/DDBJ databases">
        <title>Mycena genomes resolve the evolution of fungal bioluminescence.</title>
        <authorList>
            <person name="Tsai I.J."/>
        </authorList>
    </citation>
    <scope>NUCLEOTIDE SEQUENCE</scope>
    <source>
        <strain evidence="3">110903Hualien_Pintung</strain>
    </source>
</reference>
<dbReference type="OrthoDB" id="3000963at2759"/>
<dbReference type="InterPro" id="IPR018909">
    <property type="entry name" value="Eng1_septum"/>
</dbReference>
<dbReference type="AlphaFoldDB" id="A0A8H6W7C4"/>
<feature type="transmembrane region" description="Helical" evidence="1">
    <location>
        <begin position="30"/>
        <end position="50"/>
    </location>
</feature>